<keyword evidence="3" id="KW-0812">Transmembrane</keyword>
<evidence type="ECO:0000313" key="4">
    <source>
        <dbReference type="EMBL" id="ADQ44992.1"/>
    </source>
</evidence>
<dbReference type="PANTHER" id="PTHR43649:SF29">
    <property type="entry name" value="OSMOPROTECTIVE COMPOUNDS-BINDING PROTEIN GGTB"/>
    <property type="match status" value="1"/>
</dbReference>
<dbReference type="EMBL" id="CP002330">
    <property type="protein sequence ID" value="ADQ44992.1"/>
    <property type="molecule type" value="Genomic_DNA"/>
</dbReference>
<reference key="1">
    <citation type="submission" date="2010-11" db="EMBL/GenBank/DDBJ databases">
        <title>Complete sequence of Caldicellulosiruptor kronotskyensis 2002.</title>
        <authorList>
            <consortium name="US DOE Joint Genome Institute"/>
            <person name="Lucas S."/>
            <person name="Copeland A."/>
            <person name="Lapidus A."/>
            <person name="Cheng J.-F."/>
            <person name="Bruce D."/>
            <person name="Goodwin L."/>
            <person name="Pitluck S."/>
            <person name="Davenport K."/>
            <person name="Detter J.C."/>
            <person name="Han C."/>
            <person name="Tapia R."/>
            <person name="Land M."/>
            <person name="Hauser L."/>
            <person name="Jeffries C."/>
            <person name="Kyrpides N."/>
            <person name="Ivanova N."/>
            <person name="Mikhailova N."/>
            <person name="Blumer-Schuette S.E."/>
            <person name="Kelly R.M."/>
            <person name="Woyke T."/>
        </authorList>
    </citation>
    <scope>NUCLEOTIDE SEQUENCE</scope>
    <source>
        <strain>2002</strain>
    </source>
</reference>
<dbReference type="PATRIC" id="fig|632348.3.peg.80"/>
<keyword evidence="3" id="KW-1133">Transmembrane helix</keyword>
<evidence type="ECO:0000256" key="2">
    <source>
        <dbReference type="ARBA" id="ARBA00022448"/>
    </source>
</evidence>
<dbReference type="PANTHER" id="PTHR43649">
    <property type="entry name" value="ARABINOSE-BINDING PROTEIN-RELATED"/>
    <property type="match status" value="1"/>
</dbReference>
<proteinExistence type="inferred from homology"/>
<dbReference type="InterPro" id="IPR050490">
    <property type="entry name" value="Bact_solute-bd_prot1"/>
</dbReference>
<dbReference type="Gene3D" id="3.40.190.10">
    <property type="entry name" value="Periplasmic binding protein-like II"/>
    <property type="match status" value="2"/>
</dbReference>
<evidence type="ECO:0000256" key="1">
    <source>
        <dbReference type="ARBA" id="ARBA00008520"/>
    </source>
</evidence>
<evidence type="ECO:0000256" key="3">
    <source>
        <dbReference type="SAM" id="Phobius"/>
    </source>
</evidence>
<dbReference type="Pfam" id="PF01547">
    <property type="entry name" value="SBP_bac_1"/>
    <property type="match status" value="1"/>
</dbReference>
<dbReference type="KEGG" id="ckn:Calkro_0076"/>
<gene>
    <name evidence="4" type="ordered locus">Calkro_0076</name>
</gene>
<keyword evidence="2" id="KW-0813">Transport</keyword>
<organism evidence="4 5">
    <name type="scientific">Caldicellulosiruptor kronotskyensis (strain DSM 18902 / VKM B-2412 / 2002)</name>
    <dbReference type="NCBI Taxonomy" id="632348"/>
    <lineage>
        <taxon>Bacteria</taxon>
        <taxon>Bacillati</taxon>
        <taxon>Bacillota</taxon>
        <taxon>Bacillota incertae sedis</taxon>
        <taxon>Caldicellulosiruptorales</taxon>
        <taxon>Caldicellulosiruptoraceae</taxon>
        <taxon>Caldicellulosiruptor</taxon>
    </lineage>
</organism>
<sequence>MEEKSLCARLKVKNLNKKVVFVYINYWAFNTKIKSKEQKIKGGSFIMKKCLKVVALAILVVFSISVVLVGQMGEKKVQGATNELTFWSWVSDSDTIKQVYEQAIKEFNSTNKYGVKIKAVYTPGEQYKTKLQTAMAANNPPDILNMWAAGKMKPYVDANRLYPISDIMNKDSQWKSRYVDGVFDLTTFNGKIYGIPQIRVATVIYYNKQIFQKYKLTPPKTWSELVNVIKVLTKNNIIPFALDARDPWILAMYAEYIANRIDPDAYRKVQKDPNAWTDKAFIETGKKIQELVKLGAFPKGATSLDYVAARNLFDQGKAAMYVMGIWDVGYLSTQSPVKKYVGAFKWPAIEGGKGNINNFLAGIEQVIAVSSNCKNKQAAAAWLKLLSEQRYAKDLLAEKAGYFPTVKVNPDPKKVTGLYLEVLNLLKDQNTKDSFTYYDVMFGPIIGDGFNNTIQSIYLGKDPVEAFKKLAEIAKKEMKK</sequence>
<comment type="similarity">
    <text evidence="1">Belongs to the bacterial solute-binding protein 1 family.</text>
</comment>
<dbReference type="Proteomes" id="UP000006835">
    <property type="component" value="Chromosome"/>
</dbReference>
<accession>E4SCD7</accession>
<dbReference type="InterPro" id="IPR006059">
    <property type="entry name" value="SBP"/>
</dbReference>
<protein>
    <submittedName>
        <fullName evidence="4">Extracellular solute-binding protein family 1</fullName>
    </submittedName>
</protein>
<reference evidence="4 5" key="2">
    <citation type="journal article" date="2011" name="J. Bacteriol.">
        <title>Complete genome sequences for the anaerobic, extremely thermophilic plant biomass-degrading bacteria Caldicellulosiruptor hydrothermalis, Caldicellulosiruptor kristjanssonii, Caldicellulosiruptor kronotskyensis, Caldicellulosiruptor owensenis, and Caldicellulosiruptor lactoaceticus.</title>
        <authorList>
            <person name="Blumer-Schuette S.E."/>
            <person name="Ozdemir I."/>
            <person name="Mistry D."/>
            <person name="Lucas S."/>
            <person name="Lapidus A."/>
            <person name="Cheng J.F."/>
            <person name="Goodwin L.A."/>
            <person name="Pitluck S."/>
            <person name="Land M.L."/>
            <person name="Hauser L.J."/>
            <person name="Woyke T."/>
            <person name="Mikhailova N."/>
            <person name="Pati A."/>
            <person name="Kyrpides N.C."/>
            <person name="Ivanova N."/>
            <person name="Detter J.C."/>
            <person name="Walston-Davenport K."/>
            <person name="Han S."/>
            <person name="Adams M.W."/>
            <person name="Kelly R.M."/>
        </authorList>
    </citation>
    <scope>NUCLEOTIDE SEQUENCE [LARGE SCALE GENOMIC DNA]</scope>
    <source>
        <strain evidence="5">DSM 18902 / VKM B-2412 / 2002</strain>
    </source>
</reference>
<keyword evidence="5" id="KW-1185">Reference proteome</keyword>
<dbReference type="AlphaFoldDB" id="E4SCD7"/>
<dbReference type="HOGENOM" id="CLU_031285_12_0_9"/>
<keyword evidence="3" id="KW-0472">Membrane</keyword>
<dbReference type="SUPFAM" id="SSF53850">
    <property type="entry name" value="Periplasmic binding protein-like II"/>
    <property type="match status" value="1"/>
</dbReference>
<name>E4SCD7_CALK2</name>
<feature type="transmembrane region" description="Helical" evidence="3">
    <location>
        <begin position="50"/>
        <end position="70"/>
    </location>
</feature>
<evidence type="ECO:0000313" key="5">
    <source>
        <dbReference type="Proteomes" id="UP000006835"/>
    </source>
</evidence>